<sequence>MKNQIDKVTWAVLPVAIVLFVLSMVYQGWFNVAFNVLMSVMFIYAAKKSGQSWNLFVGIVFGLLALLGTWQGLR</sequence>
<dbReference type="Proteomes" id="UP000719917">
    <property type="component" value="Unassembled WGS sequence"/>
</dbReference>
<evidence type="ECO:0000256" key="1">
    <source>
        <dbReference type="SAM" id="Phobius"/>
    </source>
</evidence>
<gene>
    <name evidence="2" type="ORF">GTU77_06360</name>
</gene>
<dbReference type="RefSeq" id="WP_135797607.1">
    <property type="nucleotide sequence ID" value="NZ_CP027565.1"/>
</dbReference>
<accession>A0AAJ3DBK9</accession>
<name>A0AAJ3DBK9_WEICO</name>
<comment type="caution">
    <text evidence="2">The sequence shown here is derived from an EMBL/GenBank/DDBJ whole genome shotgun (WGS) entry which is preliminary data.</text>
</comment>
<evidence type="ECO:0000313" key="2">
    <source>
        <dbReference type="EMBL" id="NBA11835.1"/>
    </source>
</evidence>
<evidence type="ECO:0000313" key="3">
    <source>
        <dbReference type="Proteomes" id="UP000719917"/>
    </source>
</evidence>
<keyword evidence="1" id="KW-1133">Transmembrane helix</keyword>
<organism evidence="2 3">
    <name type="scientific">Weissella confusa</name>
    <name type="common">Lactobacillus confusus</name>
    <dbReference type="NCBI Taxonomy" id="1583"/>
    <lineage>
        <taxon>Bacteria</taxon>
        <taxon>Bacillati</taxon>
        <taxon>Bacillota</taxon>
        <taxon>Bacilli</taxon>
        <taxon>Lactobacillales</taxon>
        <taxon>Lactobacillaceae</taxon>
        <taxon>Weissella</taxon>
    </lineage>
</organism>
<keyword evidence="1" id="KW-0812">Transmembrane</keyword>
<proteinExistence type="predicted"/>
<protein>
    <submittedName>
        <fullName evidence="2">Uncharacterized protein</fullName>
    </submittedName>
</protein>
<keyword evidence="1" id="KW-0472">Membrane</keyword>
<dbReference type="EMBL" id="JAAAMQ010000012">
    <property type="protein sequence ID" value="NBA11835.1"/>
    <property type="molecule type" value="Genomic_DNA"/>
</dbReference>
<dbReference type="AlphaFoldDB" id="A0AAJ3DBK9"/>
<feature type="transmembrane region" description="Helical" evidence="1">
    <location>
        <begin position="7"/>
        <end position="23"/>
    </location>
</feature>
<reference evidence="2" key="1">
    <citation type="submission" date="2020-01" db="EMBL/GenBank/DDBJ databases">
        <title>First Reported Case and Whole Genome of Weissella confusa in an Equid.</title>
        <authorList>
            <person name="Little S.V."/>
            <person name="Lawhon S.D."/>
        </authorList>
    </citation>
    <scope>NUCLEOTIDE SEQUENCE</scope>
    <source>
        <strain evidence="2">718955</strain>
    </source>
</reference>
<feature type="transmembrane region" description="Helical" evidence="1">
    <location>
        <begin position="53"/>
        <end position="73"/>
    </location>
</feature>